<dbReference type="AlphaFoldDB" id="A0A0G4HGP8"/>
<dbReference type="PhylomeDB" id="A0A0G4HGP8"/>
<reference evidence="1" key="1">
    <citation type="submission" date="2014-11" db="EMBL/GenBank/DDBJ databases">
        <authorList>
            <person name="Otto D Thomas"/>
            <person name="Naeem Raeece"/>
        </authorList>
    </citation>
    <scope>NUCLEOTIDE SEQUENCE</scope>
</reference>
<dbReference type="EMBL" id="CDMZ01002626">
    <property type="protein sequence ID" value="CEM43163.1"/>
    <property type="molecule type" value="Genomic_DNA"/>
</dbReference>
<proteinExistence type="predicted"/>
<gene>
    <name evidence="1" type="ORF">Cvel_27351</name>
</gene>
<organism evidence="1">
    <name type="scientific">Chromera velia CCMP2878</name>
    <dbReference type="NCBI Taxonomy" id="1169474"/>
    <lineage>
        <taxon>Eukaryota</taxon>
        <taxon>Sar</taxon>
        <taxon>Alveolata</taxon>
        <taxon>Colpodellida</taxon>
        <taxon>Chromeraceae</taxon>
        <taxon>Chromera</taxon>
    </lineage>
</organism>
<dbReference type="VEuPathDB" id="CryptoDB:Cvel_27351"/>
<name>A0A0G4HGP8_9ALVE</name>
<evidence type="ECO:0000313" key="1">
    <source>
        <dbReference type="EMBL" id="CEM43163.1"/>
    </source>
</evidence>
<sequence>MDVYDFQGGGGAKSLLLQAIPENQMKQIEAVNKNSRLHEFTCMIARSVDANKLWHPSFQFKLDRRTPNLAYSPGLAFVREAMTSGAHFGYDFLDIPLKGPFRALKREMYPVGGAGQKEFEEVGEAMVNEIGGKYISFYWLVDFIFMMLPSGELGERMIREIVKACRVSSPLQFTNNVTALARQWELNSGPGDRVGWAAERPDTDSSARGGCKDGRGWEYKCI</sequence>
<protein>
    <submittedName>
        <fullName evidence="1">Uncharacterized protein</fullName>
    </submittedName>
</protein>
<accession>A0A0G4HGP8</accession>